<dbReference type="InterPro" id="IPR007351">
    <property type="entry name" value="YjbR"/>
</dbReference>
<evidence type="ECO:0008006" key="3">
    <source>
        <dbReference type="Google" id="ProtNLM"/>
    </source>
</evidence>
<organism evidence="1 2">
    <name type="scientific">Photobacterium frigidiphilum</name>
    <dbReference type="NCBI Taxonomy" id="264736"/>
    <lineage>
        <taxon>Bacteria</taxon>
        <taxon>Pseudomonadati</taxon>
        <taxon>Pseudomonadota</taxon>
        <taxon>Gammaproteobacteria</taxon>
        <taxon>Vibrionales</taxon>
        <taxon>Vibrionaceae</taxon>
        <taxon>Photobacterium</taxon>
    </lineage>
</organism>
<keyword evidence="2" id="KW-1185">Reference proteome</keyword>
<dbReference type="EMBL" id="PYMJ01000035">
    <property type="protein sequence ID" value="PSU45129.1"/>
    <property type="molecule type" value="Genomic_DNA"/>
</dbReference>
<evidence type="ECO:0000313" key="2">
    <source>
        <dbReference type="Proteomes" id="UP000240987"/>
    </source>
</evidence>
<comment type="caution">
    <text evidence="1">The sequence shown here is derived from an EMBL/GenBank/DDBJ whole genome shotgun (WGS) entry which is preliminary data.</text>
</comment>
<proteinExistence type="predicted"/>
<dbReference type="SUPFAM" id="SSF142906">
    <property type="entry name" value="YjbR-like"/>
    <property type="match status" value="1"/>
</dbReference>
<dbReference type="Proteomes" id="UP000240987">
    <property type="component" value="Unassembled WGS sequence"/>
</dbReference>
<sequence length="118" mass="13108">MKTEQLEKYLLSLKGAQGCYPFGPEAYVFKVMGKMFALTAIHNGIPSITLKCLPADGDFLVHEFDSIIPGYHMSKQHWITIALTGELSESMLQDLADKSYNLVVSKLTRVNKEALSAL</sequence>
<dbReference type="PANTHER" id="PTHR35145:SF1">
    <property type="entry name" value="CYTOPLASMIC PROTEIN"/>
    <property type="match status" value="1"/>
</dbReference>
<dbReference type="OrthoDB" id="3194910at2"/>
<dbReference type="Gene3D" id="3.90.1150.30">
    <property type="match status" value="1"/>
</dbReference>
<dbReference type="RefSeq" id="WP_107244996.1">
    <property type="nucleotide sequence ID" value="NZ_PYMJ01000035.1"/>
</dbReference>
<accession>A0A2T3J8M4</accession>
<gene>
    <name evidence="1" type="ORF">C9J12_23890</name>
</gene>
<dbReference type="Pfam" id="PF04237">
    <property type="entry name" value="YjbR"/>
    <property type="match status" value="1"/>
</dbReference>
<dbReference type="PANTHER" id="PTHR35145">
    <property type="entry name" value="CYTOPLASMIC PROTEIN-RELATED"/>
    <property type="match status" value="1"/>
</dbReference>
<reference evidence="1 2" key="1">
    <citation type="submission" date="2018-01" db="EMBL/GenBank/DDBJ databases">
        <title>Whole genome sequencing of Histamine producing bacteria.</title>
        <authorList>
            <person name="Butler K."/>
        </authorList>
    </citation>
    <scope>NUCLEOTIDE SEQUENCE [LARGE SCALE GENOMIC DNA]</scope>
    <source>
        <strain evidence="1 2">JCM 12947</strain>
    </source>
</reference>
<dbReference type="InterPro" id="IPR058532">
    <property type="entry name" value="YjbR/MT2646/Rv2570-like"/>
</dbReference>
<protein>
    <recommendedName>
        <fullName evidence="3">MmcQ-like protein</fullName>
    </recommendedName>
</protein>
<dbReference type="InterPro" id="IPR038056">
    <property type="entry name" value="YjbR-like_sf"/>
</dbReference>
<dbReference type="AlphaFoldDB" id="A0A2T3J8M4"/>
<evidence type="ECO:0000313" key="1">
    <source>
        <dbReference type="EMBL" id="PSU45129.1"/>
    </source>
</evidence>
<name>A0A2T3J8M4_9GAMM</name>